<dbReference type="EMBL" id="KI680658">
    <property type="protein sequence ID" value="ETL88853.1"/>
    <property type="molecule type" value="Genomic_DNA"/>
</dbReference>
<reference evidence="1" key="1">
    <citation type="submission" date="2013-11" db="EMBL/GenBank/DDBJ databases">
        <title>The Genome Sequence of Phytophthora parasitica CHvinca01.</title>
        <authorList>
            <consortium name="The Broad Institute Genomics Platform"/>
            <person name="Russ C."/>
            <person name="Tyler B."/>
            <person name="Panabieres F."/>
            <person name="Shan W."/>
            <person name="Tripathy S."/>
            <person name="Grunwald N."/>
            <person name="Machado M."/>
            <person name="Johnson C.S."/>
            <person name="Arredondo F."/>
            <person name="Hong C."/>
            <person name="Coffey M."/>
            <person name="Young S.K."/>
            <person name="Zeng Q."/>
            <person name="Gargeya S."/>
            <person name="Fitzgerald M."/>
            <person name="Abouelleil A."/>
            <person name="Alvarado L."/>
            <person name="Chapman S.B."/>
            <person name="Gainer-Dewar J."/>
            <person name="Goldberg J."/>
            <person name="Griggs A."/>
            <person name="Gujja S."/>
            <person name="Hansen M."/>
            <person name="Howarth C."/>
            <person name="Imamovic A."/>
            <person name="Ireland A."/>
            <person name="Larimer J."/>
            <person name="McCowan C."/>
            <person name="Murphy C."/>
            <person name="Pearson M."/>
            <person name="Poon T.W."/>
            <person name="Priest M."/>
            <person name="Roberts A."/>
            <person name="Saif S."/>
            <person name="Shea T."/>
            <person name="Sykes S."/>
            <person name="Wortman J."/>
            <person name="Nusbaum C."/>
            <person name="Birren B."/>
        </authorList>
    </citation>
    <scope>NUCLEOTIDE SEQUENCE [LARGE SCALE GENOMIC DNA]</scope>
    <source>
        <strain evidence="1">CHvinca01</strain>
    </source>
</reference>
<sequence>MQSRSRSSPMTIVMSKPTTLFSGVTTRNRATAAVQVLRIRAATRATPAISAAWTSPNADQPAPASLHSQYLDSKEIAHQRNRKSVEKFVRGDRALLSSDGITPTSEVNLGTNLLVPRFIGSFDITRY</sequence>
<dbReference type="Proteomes" id="UP000054423">
    <property type="component" value="Unassembled WGS sequence"/>
</dbReference>
<protein>
    <submittedName>
        <fullName evidence="1">Uncharacterized protein</fullName>
    </submittedName>
</protein>
<dbReference type="AlphaFoldDB" id="W2KUM1"/>
<organism evidence="1">
    <name type="scientific">Phytophthora nicotianae</name>
    <name type="common">Potato buckeye rot agent</name>
    <name type="synonym">Phytophthora parasitica</name>
    <dbReference type="NCBI Taxonomy" id="4792"/>
    <lineage>
        <taxon>Eukaryota</taxon>
        <taxon>Sar</taxon>
        <taxon>Stramenopiles</taxon>
        <taxon>Oomycota</taxon>
        <taxon>Peronosporomycetes</taxon>
        <taxon>Peronosporales</taxon>
        <taxon>Peronosporaceae</taxon>
        <taxon>Phytophthora</taxon>
    </lineage>
</organism>
<proteinExistence type="predicted"/>
<gene>
    <name evidence="1" type="ORF">L917_12119</name>
</gene>
<evidence type="ECO:0000313" key="1">
    <source>
        <dbReference type="EMBL" id="ETL88853.1"/>
    </source>
</evidence>
<name>W2KUM1_PHYNI</name>
<dbReference type="VEuPathDB" id="FungiDB:PPTG_23466"/>
<accession>W2KUM1</accession>